<organism evidence="1 2">
    <name type="scientific">Pistacia atlantica</name>
    <dbReference type="NCBI Taxonomy" id="434234"/>
    <lineage>
        <taxon>Eukaryota</taxon>
        <taxon>Viridiplantae</taxon>
        <taxon>Streptophyta</taxon>
        <taxon>Embryophyta</taxon>
        <taxon>Tracheophyta</taxon>
        <taxon>Spermatophyta</taxon>
        <taxon>Magnoliopsida</taxon>
        <taxon>eudicotyledons</taxon>
        <taxon>Gunneridae</taxon>
        <taxon>Pentapetalae</taxon>
        <taxon>rosids</taxon>
        <taxon>malvids</taxon>
        <taxon>Sapindales</taxon>
        <taxon>Anacardiaceae</taxon>
        <taxon>Pistacia</taxon>
    </lineage>
</organism>
<name>A0ACC1BG88_9ROSI</name>
<sequence>MWCAWPIIGHMHLFGGRKLIYRILNDIADYYGPVFIVRLGSHRALVVSNWEMAKEIFIVHDLAFSNKPNIAASKLLCFDNGMFGIAPYGPFWREMRKIITVELLSNYRLDVFKHIRASAVQTCTRLNTSSSSSKESGVLVEMKQWFKDLSYNVVLRMVAGRRLSGAVMMVTKEGYDAAKT</sequence>
<accession>A0ACC1BG88</accession>
<protein>
    <submittedName>
        <fullName evidence="1">Uncharacterized protein</fullName>
    </submittedName>
</protein>
<dbReference type="Proteomes" id="UP001164250">
    <property type="component" value="Chromosome 5"/>
</dbReference>
<evidence type="ECO:0000313" key="1">
    <source>
        <dbReference type="EMBL" id="KAJ0097960.1"/>
    </source>
</evidence>
<evidence type="ECO:0000313" key="2">
    <source>
        <dbReference type="Proteomes" id="UP001164250"/>
    </source>
</evidence>
<reference evidence="2" key="1">
    <citation type="journal article" date="2023" name="G3 (Bethesda)">
        <title>Genome assembly and association tests identify interacting loci associated with vigor, precocity, and sex in interspecific pistachio rootstocks.</title>
        <authorList>
            <person name="Palmer W."/>
            <person name="Jacygrad E."/>
            <person name="Sagayaradj S."/>
            <person name="Cavanaugh K."/>
            <person name="Han R."/>
            <person name="Bertier L."/>
            <person name="Beede B."/>
            <person name="Kafkas S."/>
            <person name="Golino D."/>
            <person name="Preece J."/>
            <person name="Michelmore R."/>
        </authorList>
    </citation>
    <scope>NUCLEOTIDE SEQUENCE [LARGE SCALE GENOMIC DNA]</scope>
</reference>
<gene>
    <name evidence="1" type="ORF">Patl1_28805</name>
</gene>
<keyword evidence="2" id="KW-1185">Reference proteome</keyword>
<proteinExistence type="predicted"/>
<dbReference type="EMBL" id="CM047901">
    <property type="protein sequence ID" value="KAJ0097960.1"/>
    <property type="molecule type" value="Genomic_DNA"/>
</dbReference>
<comment type="caution">
    <text evidence="1">The sequence shown here is derived from an EMBL/GenBank/DDBJ whole genome shotgun (WGS) entry which is preliminary data.</text>
</comment>